<evidence type="ECO:0000313" key="4">
    <source>
        <dbReference type="Proteomes" id="UP000648816"/>
    </source>
</evidence>
<comment type="caution">
    <text evidence="2">The sequence shown here is derived from an EMBL/GenBank/DDBJ whole genome shotgun (WGS) entry which is preliminary data.</text>
</comment>
<dbReference type="Pfam" id="PF07254">
    <property type="entry name" value="Cpta_toxin"/>
    <property type="match status" value="1"/>
</dbReference>
<dbReference type="AlphaFoldDB" id="A0A923JGR9"/>
<feature type="transmembrane region" description="Helical" evidence="1">
    <location>
        <begin position="21"/>
        <end position="42"/>
    </location>
</feature>
<evidence type="ECO:0000313" key="2">
    <source>
        <dbReference type="EMBL" id="MBC3342548.1"/>
    </source>
</evidence>
<reference evidence="3" key="3">
    <citation type="submission" date="2021-06" db="EMBL/GenBank/DDBJ databases">
        <title>Updating the genus Pseudomonas: Description of 43 new species and partition of the Pseudomonas putida group.</title>
        <authorList>
            <person name="Girard L."/>
            <person name="Lood C."/>
            <person name="Vandamme P."/>
            <person name="Rokni-Zadeh H."/>
            <person name="Van Noort V."/>
            <person name="Hofte M."/>
            <person name="Lavigne R."/>
            <person name="De Mot R."/>
        </authorList>
    </citation>
    <scope>NUCLEOTIDE SEQUENCE</scope>
    <source>
        <strain evidence="3">SWRI153</strain>
    </source>
</reference>
<keyword evidence="1" id="KW-0812">Transmembrane</keyword>
<dbReference type="Proteomes" id="UP000648816">
    <property type="component" value="Unassembled WGS sequence"/>
</dbReference>
<keyword evidence="4" id="KW-1185">Reference proteome</keyword>
<reference evidence="2 4" key="1">
    <citation type="journal article" date="2020" name="Microorganisms">
        <title>Reliable Identification of Environmental Pseudomonas Isolates Using the rpoD Gene.</title>
        <authorList>
            <consortium name="The Broad Institute Genome Sequencing Platform"/>
            <person name="Girard L."/>
            <person name="Lood C."/>
            <person name="Rokni-Zadeh H."/>
            <person name="van Noort V."/>
            <person name="Lavigne R."/>
            <person name="De Mot R."/>
        </authorList>
    </citation>
    <scope>NUCLEOTIDE SEQUENCE</scope>
    <source>
        <strain evidence="2 4">SWRI153</strain>
    </source>
</reference>
<gene>
    <name evidence="3" type="ORF">HU727_000355</name>
    <name evidence="2" type="ORF">HU727_12920</name>
</gene>
<dbReference type="EMBL" id="JABWQP020000001">
    <property type="protein sequence ID" value="MBV4484034.1"/>
    <property type="molecule type" value="Genomic_DNA"/>
</dbReference>
<keyword evidence="1" id="KW-0472">Membrane</keyword>
<sequence length="150" mass="17258">MFSPSNTFECRWHASRQLLAAYLLAQAFALGSMFVLSIPLWASLLGACGCLVHGAWALPRQILLIHPHAFRGLRRDGDGWQVWNQAHGWQSMQLRPDSLALPLIVVLRFRLRGEWRVRSICVPPDSQAADLHRRLRVRLKFSRRRWAAPE</sequence>
<dbReference type="EMBL" id="JABWQP010000005">
    <property type="protein sequence ID" value="MBC3342548.1"/>
    <property type="molecule type" value="Genomic_DNA"/>
</dbReference>
<protein>
    <recommendedName>
        <fullName evidence="5">Toxin CptA</fullName>
    </recommendedName>
</protein>
<organism evidence="2">
    <name type="scientific">Pseudomonas khorasanensis</name>
    <dbReference type="NCBI Taxonomy" id="2745508"/>
    <lineage>
        <taxon>Bacteria</taxon>
        <taxon>Pseudomonadati</taxon>
        <taxon>Pseudomonadota</taxon>
        <taxon>Gammaproteobacteria</taxon>
        <taxon>Pseudomonadales</taxon>
        <taxon>Pseudomonadaceae</taxon>
        <taxon>Pseudomonas</taxon>
    </lineage>
</organism>
<accession>A0A923JGR9</accession>
<reference evidence="2" key="2">
    <citation type="submission" date="2020-07" db="EMBL/GenBank/DDBJ databases">
        <authorList>
            <person name="Lood C."/>
            <person name="Girard L."/>
        </authorList>
    </citation>
    <scope>NUCLEOTIDE SEQUENCE</scope>
    <source>
        <strain evidence="2">SWRI153</strain>
    </source>
</reference>
<proteinExistence type="predicted"/>
<evidence type="ECO:0008006" key="5">
    <source>
        <dbReference type="Google" id="ProtNLM"/>
    </source>
</evidence>
<evidence type="ECO:0000313" key="3">
    <source>
        <dbReference type="EMBL" id="MBV4484034.1"/>
    </source>
</evidence>
<evidence type="ECO:0000256" key="1">
    <source>
        <dbReference type="SAM" id="Phobius"/>
    </source>
</evidence>
<dbReference type="RefSeq" id="WP_186532210.1">
    <property type="nucleotide sequence ID" value="NZ_JABWQP020000001.1"/>
</dbReference>
<name>A0A923JGR9_9PSED</name>
<keyword evidence="1" id="KW-1133">Transmembrane helix</keyword>
<dbReference type="InterPro" id="IPR009883">
    <property type="entry name" value="YgfX"/>
</dbReference>